<dbReference type="InterPro" id="IPR035906">
    <property type="entry name" value="MetI-like_sf"/>
</dbReference>
<dbReference type="Proteomes" id="UP000178666">
    <property type="component" value="Chromosome"/>
</dbReference>
<keyword evidence="2 6" id="KW-0813">Transport</keyword>
<evidence type="ECO:0000256" key="3">
    <source>
        <dbReference type="ARBA" id="ARBA00022692"/>
    </source>
</evidence>
<dbReference type="SUPFAM" id="SSF161098">
    <property type="entry name" value="MetI-like"/>
    <property type="match status" value="1"/>
</dbReference>
<feature type="transmembrane region" description="Helical" evidence="6">
    <location>
        <begin position="28"/>
        <end position="50"/>
    </location>
</feature>
<dbReference type="PROSITE" id="PS50928">
    <property type="entry name" value="ABC_TM1"/>
    <property type="match status" value="1"/>
</dbReference>
<evidence type="ECO:0000313" key="11">
    <source>
        <dbReference type="Proteomes" id="UP000178666"/>
    </source>
</evidence>
<comment type="subcellular location">
    <subcellularLocation>
        <location evidence="6">Cell membrane</location>
        <topology evidence="6">Multi-pass membrane protein</topology>
    </subcellularLocation>
    <subcellularLocation>
        <location evidence="1">Membrane</location>
        <topology evidence="1">Multi-pass membrane protein</topology>
    </subcellularLocation>
</comment>
<dbReference type="GO" id="GO:0031460">
    <property type="term" value="P:glycine betaine transport"/>
    <property type="evidence" value="ECO:0007669"/>
    <property type="project" value="TreeGrafter"/>
</dbReference>
<feature type="transmembrane region" description="Helical" evidence="6">
    <location>
        <begin position="62"/>
        <end position="84"/>
    </location>
</feature>
<keyword evidence="5 6" id="KW-0472">Membrane</keyword>
<dbReference type="PANTHER" id="PTHR30177:SF33">
    <property type="entry name" value="POSSIBLE OSMOPROTECTANT (GLYCINE BETAINE_CARNITINE_CHOLINE_L-PROLINE) TRANSPORT INTEGRAL MEMBRANE PROTEIN ABC TRANSPORTER PROZ"/>
    <property type="match status" value="1"/>
</dbReference>
<evidence type="ECO:0000313" key="9">
    <source>
        <dbReference type="EMBL" id="AOZ46935.1"/>
    </source>
</evidence>
<name>A0AAC8YFE8_9ACTN</name>
<dbReference type="Gene3D" id="1.10.3720.10">
    <property type="entry name" value="MetI-like"/>
    <property type="match status" value="1"/>
</dbReference>
<accession>A0AAC8YFE8</accession>
<organism evidence="8 10">
    <name type="scientific">Acidipropionibacterium acidipropionici</name>
    <dbReference type="NCBI Taxonomy" id="1748"/>
    <lineage>
        <taxon>Bacteria</taxon>
        <taxon>Bacillati</taxon>
        <taxon>Actinomycetota</taxon>
        <taxon>Actinomycetes</taxon>
        <taxon>Propionibacteriales</taxon>
        <taxon>Propionibacteriaceae</taxon>
        <taxon>Acidipropionibacterium</taxon>
    </lineage>
</organism>
<dbReference type="Pfam" id="PF00528">
    <property type="entry name" value="BPD_transp_1"/>
    <property type="match status" value="1"/>
</dbReference>
<keyword evidence="11" id="KW-1185">Reference proteome</keyword>
<proteinExistence type="inferred from homology"/>
<keyword evidence="4 6" id="KW-1133">Transmembrane helix</keyword>
<dbReference type="EMBL" id="CP014352">
    <property type="protein sequence ID" value="AMS05460.1"/>
    <property type="molecule type" value="Genomic_DNA"/>
</dbReference>
<evidence type="ECO:0000256" key="6">
    <source>
        <dbReference type="RuleBase" id="RU363032"/>
    </source>
</evidence>
<evidence type="ECO:0000313" key="8">
    <source>
        <dbReference type="EMBL" id="AMS05460.1"/>
    </source>
</evidence>
<sequence>MNLLWQWLRNPANWSGTDGVWARLAEHLAYSGIALLIAAAIGVPLGLWIGHTGRGRAVTVNLVNGMRAVPTLGLLFAAVLVIGPRLHGDAAFQVPAIVVLVILATPPILAGTYSGIDAVPPDARDAARGMGMTPGQVLGRVEVPCALPLIFSGVRSAALQVIATAILAAYVGLGGLGYFLQLGQGSRDYGMMAGGAVLVALLALGVDLLLAGVQRLTLSPGLRTRT</sequence>
<feature type="transmembrane region" description="Helical" evidence="6">
    <location>
        <begin position="192"/>
        <end position="213"/>
    </location>
</feature>
<protein>
    <submittedName>
        <fullName evidence="8">ABC transporter permease</fullName>
    </submittedName>
</protein>
<evidence type="ECO:0000256" key="1">
    <source>
        <dbReference type="ARBA" id="ARBA00004141"/>
    </source>
</evidence>
<evidence type="ECO:0000313" key="10">
    <source>
        <dbReference type="Proteomes" id="UP000075221"/>
    </source>
</evidence>
<dbReference type="EMBL" id="CP015970">
    <property type="protein sequence ID" value="AOZ46935.1"/>
    <property type="molecule type" value="Genomic_DNA"/>
</dbReference>
<dbReference type="InterPro" id="IPR000515">
    <property type="entry name" value="MetI-like"/>
</dbReference>
<dbReference type="RefSeq" id="WP_062819555.1">
    <property type="nucleotide sequence ID" value="NZ_CP014352.1"/>
</dbReference>
<dbReference type="Proteomes" id="UP000075221">
    <property type="component" value="Chromosome"/>
</dbReference>
<comment type="similarity">
    <text evidence="6">Belongs to the binding-protein-dependent transport system permease family.</text>
</comment>
<feature type="transmembrane region" description="Helical" evidence="6">
    <location>
        <begin position="157"/>
        <end position="180"/>
    </location>
</feature>
<dbReference type="GO" id="GO:0055085">
    <property type="term" value="P:transmembrane transport"/>
    <property type="evidence" value="ECO:0007669"/>
    <property type="project" value="InterPro"/>
</dbReference>
<evidence type="ECO:0000256" key="4">
    <source>
        <dbReference type="ARBA" id="ARBA00022989"/>
    </source>
</evidence>
<feature type="domain" description="ABC transmembrane type-1" evidence="7">
    <location>
        <begin position="24"/>
        <end position="210"/>
    </location>
</feature>
<keyword evidence="3 6" id="KW-0812">Transmembrane</keyword>
<evidence type="ECO:0000259" key="7">
    <source>
        <dbReference type="PROSITE" id="PS50928"/>
    </source>
</evidence>
<gene>
    <name evidence="9" type="ORF">A8L58_09765</name>
    <name evidence="8" type="ORF">AXH35_08310</name>
</gene>
<dbReference type="PANTHER" id="PTHR30177">
    <property type="entry name" value="GLYCINE BETAINE/L-PROLINE TRANSPORT SYSTEM PERMEASE PROTEIN PROW"/>
    <property type="match status" value="1"/>
</dbReference>
<reference evidence="9 11" key="1">
    <citation type="journal article" date="2016" name="Plant Dis.">
        <title>Improved production of propionic acid using genome shuffling.</title>
        <authorList>
            <person name="Luna-Flores C.H."/>
            <person name="Palfreyman R.W."/>
            <person name="Kromer J.O."/>
            <person name="Nielsen L.K."/>
            <person name="Marcellin E."/>
        </authorList>
    </citation>
    <scope>NUCLEOTIDE SEQUENCE [LARGE SCALE GENOMIC DNA]</scope>
    <source>
        <strain evidence="9 11">F3E8</strain>
    </source>
</reference>
<feature type="transmembrane region" description="Helical" evidence="6">
    <location>
        <begin position="90"/>
        <end position="110"/>
    </location>
</feature>
<dbReference type="InterPro" id="IPR051204">
    <property type="entry name" value="ABC_transp_perm/SBD"/>
</dbReference>
<reference evidence="8 10" key="2">
    <citation type="submission" date="2016-02" db="EMBL/GenBank/DDBJ databases">
        <title>Complete Genome Sequence of Propionibacterium acidipropionici ATCC 55737.</title>
        <authorList>
            <person name="Luna Flores C.H."/>
            <person name="Nielsen L.K."/>
            <person name="Marcellin E."/>
        </authorList>
    </citation>
    <scope>NUCLEOTIDE SEQUENCE [LARGE SCALE GENOMIC DNA]</scope>
    <source>
        <strain evidence="8 10">ATCC 55737</strain>
    </source>
</reference>
<dbReference type="CDD" id="cd06261">
    <property type="entry name" value="TM_PBP2"/>
    <property type="match status" value="1"/>
</dbReference>
<evidence type="ECO:0000256" key="2">
    <source>
        <dbReference type="ARBA" id="ARBA00022448"/>
    </source>
</evidence>
<dbReference type="GO" id="GO:0005886">
    <property type="term" value="C:plasma membrane"/>
    <property type="evidence" value="ECO:0007669"/>
    <property type="project" value="UniProtKB-SubCell"/>
</dbReference>
<dbReference type="AlphaFoldDB" id="A0AAC8YFE8"/>
<evidence type="ECO:0000256" key="5">
    <source>
        <dbReference type="ARBA" id="ARBA00023136"/>
    </source>
</evidence>